<accession>A0AC35TQM2</accession>
<dbReference type="Proteomes" id="UP000095286">
    <property type="component" value="Unplaced"/>
</dbReference>
<evidence type="ECO:0000313" key="1">
    <source>
        <dbReference type="Proteomes" id="UP000095286"/>
    </source>
</evidence>
<evidence type="ECO:0000313" key="2">
    <source>
        <dbReference type="WBParaSite" id="RSKR_0000299300.1"/>
    </source>
</evidence>
<proteinExistence type="predicted"/>
<protein>
    <submittedName>
        <fullName evidence="2">Uncharacterized protein</fullName>
    </submittedName>
</protein>
<name>A0AC35TQM2_9BILA</name>
<reference evidence="2" key="1">
    <citation type="submission" date="2016-11" db="UniProtKB">
        <authorList>
            <consortium name="WormBaseParasite"/>
        </authorList>
    </citation>
    <scope>IDENTIFICATION</scope>
    <source>
        <strain evidence="2">KR3021</strain>
    </source>
</reference>
<sequence length="84" mass="9906">MSAFPLSANIRQATQIRQCIERENRNKTNRMDIARDMFEEPIKIFKDFTQSLHKADAFNTIDVFKINLVTVEVEGQNKIKMFRN</sequence>
<dbReference type="WBParaSite" id="RSKR_0000299300.1">
    <property type="protein sequence ID" value="RSKR_0000299300.1"/>
    <property type="gene ID" value="RSKR_0000299300"/>
</dbReference>
<organism evidence="1 2">
    <name type="scientific">Rhabditophanes sp. KR3021</name>
    <dbReference type="NCBI Taxonomy" id="114890"/>
    <lineage>
        <taxon>Eukaryota</taxon>
        <taxon>Metazoa</taxon>
        <taxon>Ecdysozoa</taxon>
        <taxon>Nematoda</taxon>
        <taxon>Chromadorea</taxon>
        <taxon>Rhabditida</taxon>
        <taxon>Tylenchina</taxon>
        <taxon>Panagrolaimomorpha</taxon>
        <taxon>Strongyloidoidea</taxon>
        <taxon>Alloionematidae</taxon>
        <taxon>Rhabditophanes</taxon>
    </lineage>
</organism>